<sequence length="89" mass="10345">MRKEEAEHTQSVDDMELAAQLLEVVSFMNDIWLWERSVGWRKGAEQLCCREQLSQRSAAVIPVHVFGGFRITSEFQWESRQRLFGDVGT</sequence>
<gene>
    <name evidence="1" type="ORF">ACOC_LOCUS11752</name>
</gene>
<protein>
    <submittedName>
        <fullName evidence="1 3">Uncharacterized protein</fullName>
    </submittedName>
</protein>
<accession>A0A0R3PZ23</accession>
<evidence type="ECO:0000313" key="3">
    <source>
        <dbReference type="WBParaSite" id="ACOC_0001175101-mRNA-1"/>
    </source>
</evidence>
<dbReference type="WBParaSite" id="ACOC_0001175101-mRNA-1">
    <property type="protein sequence ID" value="ACOC_0001175101-mRNA-1"/>
    <property type="gene ID" value="ACOC_0001175101"/>
</dbReference>
<reference evidence="1 2" key="2">
    <citation type="submission" date="2018-11" db="EMBL/GenBank/DDBJ databases">
        <authorList>
            <consortium name="Pathogen Informatics"/>
        </authorList>
    </citation>
    <scope>NUCLEOTIDE SEQUENCE [LARGE SCALE GENOMIC DNA]</scope>
    <source>
        <strain evidence="1 2">Costa Rica</strain>
    </source>
</reference>
<evidence type="ECO:0000313" key="1">
    <source>
        <dbReference type="EMBL" id="VDM63337.1"/>
    </source>
</evidence>
<evidence type="ECO:0000313" key="2">
    <source>
        <dbReference type="Proteomes" id="UP000267027"/>
    </source>
</evidence>
<proteinExistence type="predicted"/>
<organism evidence="3">
    <name type="scientific">Angiostrongylus costaricensis</name>
    <name type="common">Nematode worm</name>
    <dbReference type="NCBI Taxonomy" id="334426"/>
    <lineage>
        <taxon>Eukaryota</taxon>
        <taxon>Metazoa</taxon>
        <taxon>Ecdysozoa</taxon>
        <taxon>Nematoda</taxon>
        <taxon>Chromadorea</taxon>
        <taxon>Rhabditida</taxon>
        <taxon>Rhabditina</taxon>
        <taxon>Rhabditomorpha</taxon>
        <taxon>Strongyloidea</taxon>
        <taxon>Metastrongylidae</taxon>
        <taxon>Angiostrongylus</taxon>
    </lineage>
</organism>
<dbReference type="AlphaFoldDB" id="A0A0R3PZ23"/>
<keyword evidence="2" id="KW-1185">Reference proteome</keyword>
<dbReference type="EMBL" id="UYYA01004782">
    <property type="protein sequence ID" value="VDM63337.1"/>
    <property type="molecule type" value="Genomic_DNA"/>
</dbReference>
<name>A0A0R3PZ23_ANGCS</name>
<reference evidence="3" key="1">
    <citation type="submission" date="2017-02" db="UniProtKB">
        <authorList>
            <consortium name="WormBaseParasite"/>
        </authorList>
    </citation>
    <scope>IDENTIFICATION</scope>
</reference>
<dbReference type="Proteomes" id="UP000267027">
    <property type="component" value="Unassembled WGS sequence"/>
</dbReference>